<dbReference type="EMBL" id="MCFA01000349">
    <property type="protein sequence ID" value="ORX93270.1"/>
    <property type="molecule type" value="Genomic_DNA"/>
</dbReference>
<dbReference type="Proteomes" id="UP000193144">
    <property type="component" value="Unassembled WGS sequence"/>
</dbReference>
<dbReference type="InterPro" id="IPR013108">
    <property type="entry name" value="Amidohydro_3"/>
</dbReference>
<dbReference type="InterPro" id="IPR011059">
    <property type="entry name" value="Metal-dep_hydrolase_composite"/>
</dbReference>
<organism evidence="2 3">
    <name type="scientific">Clohesyomyces aquaticus</name>
    <dbReference type="NCBI Taxonomy" id="1231657"/>
    <lineage>
        <taxon>Eukaryota</taxon>
        <taxon>Fungi</taxon>
        <taxon>Dikarya</taxon>
        <taxon>Ascomycota</taxon>
        <taxon>Pezizomycotina</taxon>
        <taxon>Dothideomycetes</taxon>
        <taxon>Pleosporomycetidae</taxon>
        <taxon>Pleosporales</taxon>
        <taxon>Lindgomycetaceae</taxon>
        <taxon>Clohesyomyces</taxon>
    </lineage>
</organism>
<feature type="domain" description="Amidohydrolase 3" evidence="1">
    <location>
        <begin position="62"/>
        <end position="532"/>
    </location>
</feature>
<dbReference type="STRING" id="1231657.A0A1Y1Y5H5"/>
<gene>
    <name evidence="2" type="ORF">BCR34DRAFT_620388</name>
</gene>
<dbReference type="Gene3D" id="2.30.40.10">
    <property type="entry name" value="Urease, subunit C, domain 1"/>
    <property type="match status" value="1"/>
</dbReference>
<dbReference type="GO" id="GO:0016810">
    <property type="term" value="F:hydrolase activity, acting on carbon-nitrogen (but not peptide) bonds"/>
    <property type="evidence" value="ECO:0007669"/>
    <property type="project" value="InterPro"/>
</dbReference>
<name>A0A1Y1Y5H5_9PLEO</name>
<dbReference type="AlphaFoldDB" id="A0A1Y1Y5H5"/>
<dbReference type="Gene3D" id="3.20.20.140">
    <property type="entry name" value="Metal-dependent hydrolases"/>
    <property type="match status" value="1"/>
</dbReference>
<accession>A0A1Y1Y5H5</accession>
<keyword evidence="2" id="KW-0378">Hydrolase</keyword>
<sequence>MTAHLSSKTSNNAVSYINGRIYTIDPSRAWASGFIVSPDGLFTTIGTTEEVLSIAKSSSLVTVDLRNQFVMPGIHDAHMHVLYSGLALTSDANIGFDSTAANIAQKVKEGSCACKYAHAYGDWILANIFNNEGFPDMVADRKYLDEMFPDTPVAVRGAAAHSLLLNTEALKRAGYDIENEPDVQASRFMRRADGSLTGELSETAMNKAMIAFPDPALSHVKRALKHAIHIAHRAGVTSCQEASANTLMLHALQELDQEQTLKMDFSTHIVYAPEYVAGEKQETLIKLLDDAEQYKSKHVDTRFVKIILDGVPLPPLFTQCGLDENGKPDQSKVVVEDVAEAIAKYDERGMTVKAHCTGHGSTRMALDAIEDARKRNPGGPRHEIAHNSGVHDDEYARYKNLNVTAEMSPAMFFTHPLTASSGGLMDWDFVKMLNAGAHVTIGSDWGAAPDPSLFGAMAGIVQTVGGGSVERGGELVCRMLTINGAEAVGRENEVGSIEVGKKANFIVVDRDLSKGEFEGAEVLETYFEGDLVWERED</sequence>
<reference evidence="2 3" key="1">
    <citation type="submission" date="2016-07" db="EMBL/GenBank/DDBJ databases">
        <title>Pervasive Adenine N6-methylation of Active Genes in Fungi.</title>
        <authorList>
            <consortium name="DOE Joint Genome Institute"/>
            <person name="Mondo S.J."/>
            <person name="Dannebaum R.O."/>
            <person name="Kuo R.C."/>
            <person name="Labutti K."/>
            <person name="Haridas S."/>
            <person name="Kuo A."/>
            <person name="Salamov A."/>
            <person name="Ahrendt S.R."/>
            <person name="Lipzen A."/>
            <person name="Sullivan W."/>
            <person name="Andreopoulos W.B."/>
            <person name="Clum A."/>
            <person name="Lindquist E."/>
            <person name="Daum C."/>
            <person name="Ramamoorthy G.K."/>
            <person name="Gryganskyi A."/>
            <person name="Culley D."/>
            <person name="Magnuson J.K."/>
            <person name="James T.Y."/>
            <person name="O'Malley M.A."/>
            <person name="Stajich J.E."/>
            <person name="Spatafora J.W."/>
            <person name="Visel A."/>
            <person name="Grigoriev I.V."/>
        </authorList>
    </citation>
    <scope>NUCLEOTIDE SEQUENCE [LARGE SCALE GENOMIC DNA]</scope>
    <source>
        <strain evidence="2 3">CBS 115471</strain>
    </source>
</reference>
<evidence type="ECO:0000259" key="1">
    <source>
        <dbReference type="Pfam" id="PF07969"/>
    </source>
</evidence>
<proteinExistence type="predicted"/>
<dbReference type="InterPro" id="IPR032466">
    <property type="entry name" value="Metal_Hydrolase"/>
</dbReference>
<evidence type="ECO:0000313" key="3">
    <source>
        <dbReference type="Proteomes" id="UP000193144"/>
    </source>
</evidence>
<dbReference type="PANTHER" id="PTHR22642:SF2">
    <property type="entry name" value="PROTEIN LONG AFTER FAR-RED 3"/>
    <property type="match status" value="1"/>
</dbReference>
<dbReference type="OrthoDB" id="194468at2759"/>
<keyword evidence="3" id="KW-1185">Reference proteome</keyword>
<comment type="caution">
    <text evidence="2">The sequence shown here is derived from an EMBL/GenBank/DDBJ whole genome shotgun (WGS) entry which is preliminary data.</text>
</comment>
<dbReference type="PANTHER" id="PTHR22642">
    <property type="entry name" value="IMIDAZOLONEPROPIONASE"/>
    <property type="match status" value="1"/>
</dbReference>
<evidence type="ECO:0000313" key="2">
    <source>
        <dbReference type="EMBL" id="ORX93270.1"/>
    </source>
</evidence>
<dbReference type="Gene3D" id="3.10.310.70">
    <property type="match status" value="1"/>
</dbReference>
<protein>
    <submittedName>
        <fullName evidence="2">Amidohydrolase 3</fullName>
    </submittedName>
</protein>
<dbReference type="Pfam" id="PF07969">
    <property type="entry name" value="Amidohydro_3"/>
    <property type="match status" value="1"/>
</dbReference>
<dbReference type="SUPFAM" id="SSF51338">
    <property type="entry name" value="Composite domain of metallo-dependent hydrolases"/>
    <property type="match status" value="1"/>
</dbReference>
<dbReference type="SUPFAM" id="SSF51556">
    <property type="entry name" value="Metallo-dependent hydrolases"/>
    <property type="match status" value="1"/>
</dbReference>